<evidence type="ECO:0000259" key="8">
    <source>
        <dbReference type="PROSITE" id="PS51194"/>
    </source>
</evidence>
<evidence type="ECO:0000256" key="3">
    <source>
        <dbReference type="ARBA" id="ARBA00022840"/>
    </source>
</evidence>
<dbReference type="GO" id="GO:0016787">
    <property type="term" value="F:hydrolase activity"/>
    <property type="evidence" value="ECO:0007669"/>
    <property type="project" value="UniProtKB-KW"/>
</dbReference>
<feature type="compositionally biased region" description="Basic and acidic residues" evidence="6">
    <location>
        <begin position="366"/>
        <end position="376"/>
    </location>
</feature>
<accession>A0A4S8MMM3</accession>
<evidence type="ECO:0000313" key="9">
    <source>
        <dbReference type="EMBL" id="THV04173.1"/>
    </source>
</evidence>
<sequence>MPVVTSVPSSKEYEDFAAKAELILGYKPCTAQLLSAWHQYDQKTVFTIARTGFGKTLTFWLPLLMKEDGVLLIVTPLNILGDKNAREVMEKLGVAGVNVTGQTATEKVFKHIADLKYRVVVTSPELLVSHTSFKKLFENQKFTSKLINITFDEAHCIVAWGSKDFRPEYKETHKLRWYIPENVPYHFTSATLPENIYKEIKDLFNLKNDTIREIRVSNDRPNIHLQSLVDGTERPPKFMVFCNSRKKTEQMAKEMWKGLPAELRERIPWFHSAMTDSFRESTMEKMTKGEIWGLVCTDAAGMGLDVSDVELVVQWGHVDSLETLVQRLGRAGRMLKVEARGVYFVEDKHFDAVRAAAAERKRKRDNAKTKKQDESRQVGSKRKRSAIGPQEKESERLKVRVIGETSAMDLKMVVEDDGNDENGEVQDDGISGNEPIESVDTVQSLMAAVPAGRVLPSRTGISALQGYSVGKFEPTRTRTREKPYPCGGYG</sequence>
<feature type="domain" description="Helicase ATP-binding" evidence="7">
    <location>
        <begin position="36"/>
        <end position="210"/>
    </location>
</feature>
<evidence type="ECO:0000259" key="7">
    <source>
        <dbReference type="PROSITE" id="PS51192"/>
    </source>
</evidence>
<feature type="region of interest" description="Disordered" evidence="6">
    <location>
        <begin position="357"/>
        <end position="395"/>
    </location>
</feature>
<evidence type="ECO:0000256" key="6">
    <source>
        <dbReference type="SAM" id="MobiDB-lite"/>
    </source>
</evidence>
<evidence type="ECO:0000256" key="5">
    <source>
        <dbReference type="ARBA" id="ARBA00034808"/>
    </source>
</evidence>
<dbReference type="InterPro" id="IPR001650">
    <property type="entry name" value="Helicase_C-like"/>
</dbReference>
<evidence type="ECO:0000256" key="1">
    <source>
        <dbReference type="ARBA" id="ARBA00005446"/>
    </source>
</evidence>
<dbReference type="PROSITE" id="PS51194">
    <property type="entry name" value="HELICASE_CTER"/>
    <property type="match status" value="1"/>
</dbReference>
<dbReference type="GO" id="GO:0005524">
    <property type="term" value="F:ATP binding"/>
    <property type="evidence" value="ECO:0007669"/>
    <property type="project" value="UniProtKB-KW"/>
</dbReference>
<keyword evidence="9" id="KW-0378">Hydrolase</keyword>
<protein>
    <recommendedName>
        <fullName evidence="5">DNA 3'-5' helicase</fullName>
        <ecNumber evidence="5">5.6.2.4</ecNumber>
    </recommendedName>
</protein>
<reference evidence="9 10" key="1">
    <citation type="journal article" date="2019" name="Nat. Ecol. Evol.">
        <title>Megaphylogeny resolves global patterns of mushroom evolution.</title>
        <authorList>
            <person name="Varga T."/>
            <person name="Krizsan K."/>
            <person name="Foldi C."/>
            <person name="Dima B."/>
            <person name="Sanchez-Garcia M."/>
            <person name="Sanchez-Ramirez S."/>
            <person name="Szollosi G.J."/>
            <person name="Szarkandi J.G."/>
            <person name="Papp V."/>
            <person name="Albert L."/>
            <person name="Andreopoulos W."/>
            <person name="Angelini C."/>
            <person name="Antonin V."/>
            <person name="Barry K.W."/>
            <person name="Bougher N.L."/>
            <person name="Buchanan P."/>
            <person name="Buyck B."/>
            <person name="Bense V."/>
            <person name="Catcheside P."/>
            <person name="Chovatia M."/>
            <person name="Cooper J."/>
            <person name="Damon W."/>
            <person name="Desjardin D."/>
            <person name="Finy P."/>
            <person name="Geml J."/>
            <person name="Haridas S."/>
            <person name="Hughes K."/>
            <person name="Justo A."/>
            <person name="Karasinski D."/>
            <person name="Kautmanova I."/>
            <person name="Kiss B."/>
            <person name="Kocsube S."/>
            <person name="Kotiranta H."/>
            <person name="LaButti K.M."/>
            <person name="Lechner B.E."/>
            <person name="Liimatainen K."/>
            <person name="Lipzen A."/>
            <person name="Lukacs Z."/>
            <person name="Mihaltcheva S."/>
            <person name="Morgado L.N."/>
            <person name="Niskanen T."/>
            <person name="Noordeloos M.E."/>
            <person name="Ohm R.A."/>
            <person name="Ortiz-Santana B."/>
            <person name="Ovrebo C."/>
            <person name="Racz N."/>
            <person name="Riley R."/>
            <person name="Savchenko A."/>
            <person name="Shiryaev A."/>
            <person name="Soop K."/>
            <person name="Spirin V."/>
            <person name="Szebenyi C."/>
            <person name="Tomsovsky M."/>
            <person name="Tulloss R.E."/>
            <person name="Uehling J."/>
            <person name="Grigoriev I.V."/>
            <person name="Vagvolgyi C."/>
            <person name="Papp T."/>
            <person name="Martin F.M."/>
            <person name="Miettinen O."/>
            <person name="Hibbett D.S."/>
            <person name="Nagy L.G."/>
        </authorList>
    </citation>
    <scope>NUCLEOTIDE SEQUENCE [LARGE SCALE GENOMIC DNA]</scope>
    <source>
        <strain evidence="9 10">CBS 962.96</strain>
    </source>
</reference>
<name>A0A4S8MMM3_DENBC</name>
<dbReference type="PANTHER" id="PTHR13710">
    <property type="entry name" value="DNA HELICASE RECQ FAMILY MEMBER"/>
    <property type="match status" value="1"/>
</dbReference>
<dbReference type="PANTHER" id="PTHR13710:SF154">
    <property type="entry name" value="RECQ HELICASE, PUTATIVE (AFU_ORTHOLOGUE AFUA_6G14720)-RELATED"/>
    <property type="match status" value="1"/>
</dbReference>
<dbReference type="GO" id="GO:0000724">
    <property type="term" value="P:double-strand break repair via homologous recombination"/>
    <property type="evidence" value="ECO:0007669"/>
    <property type="project" value="TreeGrafter"/>
</dbReference>
<dbReference type="GO" id="GO:0043138">
    <property type="term" value="F:3'-5' DNA helicase activity"/>
    <property type="evidence" value="ECO:0007669"/>
    <property type="project" value="UniProtKB-EC"/>
</dbReference>
<evidence type="ECO:0000313" key="10">
    <source>
        <dbReference type="Proteomes" id="UP000297245"/>
    </source>
</evidence>
<comment type="similarity">
    <text evidence="1">Belongs to the helicase family. RecQ subfamily.</text>
</comment>
<evidence type="ECO:0000256" key="2">
    <source>
        <dbReference type="ARBA" id="ARBA00022741"/>
    </source>
</evidence>
<feature type="domain" description="Helicase C-terminal" evidence="8">
    <location>
        <begin position="224"/>
        <end position="377"/>
    </location>
</feature>
<dbReference type="SMART" id="SM00487">
    <property type="entry name" value="DEXDc"/>
    <property type="match status" value="1"/>
</dbReference>
<comment type="catalytic activity">
    <reaction evidence="4">
        <text>Couples ATP hydrolysis with the unwinding of duplex DNA by translocating in the 3'-5' direction.</text>
        <dbReference type="EC" id="5.6.2.4"/>
    </reaction>
</comment>
<dbReference type="OrthoDB" id="10261556at2759"/>
<dbReference type="Pfam" id="PF00270">
    <property type="entry name" value="DEAD"/>
    <property type="match status" value="1"/>
</dbReference>
<gene>
    <name evidence="9" type="ORF">K435DRAFT_791198</name>
</gene>
<dbReference type="GO" id="GO:0005737">
    <property type="term" value="C:cytoplasm"/>
    <property type="evidence" value="ECO:0007669"/>
    <property type="project" value="TreeGrafter"/>
</dbReference>
<dbReference type="SMART" id="SM00490">
    <property type="entry name" value="HELICc"/>
    <property type="match status" value="1"/>
</dbReference>
<dbReference type="Pfam" id="PF00271">
    <property type="entry name" value="Helicase_C"/>
    <property type="match status" value="1"/>
</dbReference>
<evidence type="ECO:0000256" key="4">
    <source>
        <dbReference type="ARBA" id="ARBA00034617"/>
    </source>
</evidence>
<dbReference type="InterPro" id="IPR011545">
    <property type="entry name" value="DEAD/DEAH_box_helicase_dom"/>
</dbReference>
<dbReference type="InterPro" id="IPR014001">
    <property type="entry name" value="Helicase_ATP-bd"/>
</dbReference>
<dbReference type="EMBL" id="ML179059">
    <property type="protein sequence ID" value="THV04173.1"/>
    <property type="molecule type" value="Genomic_DNA"/>
</dbReference>
<dbReference type="Proteomes" id="UP000297245">
    <property type="component" value="Unassembled WGS sequence"/>
</dbReference>
<dbReference type="AlphaFoldDB" id="A0A4S8MMM3"/>
<keyword evidence="10" id="KW-1185">Reference proteome</keyword>
<dbReference type="SUPFAM" id="SSF52540">
    <property type="entry name" value="P-loop containing nucleoside triphosphate hydrolases"/>
    <property type="match status" value="1"/>
</dbReference>
<dbReference type="GO" id="GO:0003676">
    <property type="term" value="F:nucleic acid binding"/>
    <property type="evidence" value="ECO:0007669"/>
    <property type="project" value="InterPro"/>
</dbReference>
<dbReference type="InterPro" id="IPR027417">
    <property type="entry name" value="P-loop_NTPase"/>
</dbReference>
<dbReference type="Gene3D" id="3.40.50.300">
    <property type="entry name" value="P-loop containing nucleotide triphosphate hydrolases"/>
    <property type="match status" value="2"/>
</dbReference>
<organism evidence="9 10">
    <name type="scientific">Dendrothele bispora (strain CBS 962.96)</name>
    <dbReference type="NCBI Taxonomy" id="1314807"/>
    <lineage>
        <taxon>Eukaryota</taxon>
        <taxon>Fungi</taxon>
        <taxon>Dikarya</taxon>
        <taxon>Basidiomycota</taxon>
        <taxon>Agaricomycotina</taxon>
        <taxon>Agaricomycetes</taxon>
        <taxon>Agaricomycetidae</taxon>
        <taxon>Agaricales</taxon>
        <taxon>Agaricales incertae sedis</taxon>
        <taxon>Dendrothele</taxon>
    </lineage>
</organism>
<dbReference type="PROSITE" id="PS51192">
    <property type="entry name" value="HELICASE_ATP_BIND_1"/>
    <property type="match status" value="1"/>
</dbReference>
<proteinExistence type="inferred from homology"/>
<dbReference type="GO" id="GO:0009378">
    <property type="term" value="F:four-way junction helicase activity"/>
    <property type="evidence" value="ECO:0007669"/>
    <property type="project" value="TreeGrafter"/>
</dbReference>
<dbReference type="GO" id="GO:0005694">
    <property type="term" value="C:chromosome"/>
    <property type="evidence" value="ECO:0007669"/>
    <property type="project" value="TreeGrafter"/>
</dbReference>
<keyword evidence="2" id="KW-0547">Nucleotide-binding</keyword>
<keyword evidence="3" id="KW-0067">ATP-binding</keyword>
<dbReference type="EC" id="5.6.2.4" evidence="5"/>